<dbReference type="Gene3D" id="2.70.150.10">
    <property type="entry name" value="Calcium-transporting ATPase, cytoplasmic transduction domain A"/>
    <property type="match status" value="1"/>
</dbReference>
<feature type="transmembrane region" description="Helical" evidence="18">
    <location>
        <begin position="782"/>
        <end position="802"/>
    </location>
</feature>
<keyword evidence="6" id="KW-1003">Cell membrane</keyword>
<dbReference type="GO" id="GO:0005886">
    <property type="term" value="C:plasma membrane"/>
    <property type="evidence" value="ECO:0007669"/>
    <property type="project" value="UniProtKB-SubCell"/>
</dbReference>
<evidence type="ECO:0000256" key="4">
    <source>
        <dbReference type="ARBA" id="ARBA00012786"/>
    </source>
</evidence>
<dbReference type="InterPro" id="IPR001757">
    <property type="entry name" value="P_typ_ATPase"/>
</dbReference>
<evidence type="ECO:0000256" key="17">
    <source>
        <dbReference type="ARBA" id="ARBA00047295"/>
    </source>
</evidence>
<dbReference type="SUPFAM" id="SSF81653">
    <property type="entry name" value="Calcium ATPase, transduction domain A"/>
    <property type="match status" value="1"/>
</dbReference>
<comment type="subcellular location">
    <subcellularLocation>
        <location evidence="2">Cell inner membrane</location>
        <topology evidence="2">Multi-pass membrane protein</topology>
    </subcellularLocation>
</comment>
<feature type="transmembrane region" description="Helical" evidence="18">
    <location>
        <begin position="57"/>
        <end position="78"/>
    </location>
</feature>
<dbReference type="SUPFAM" id="SSF81665">
    <property type="entry name" value="Calcium ATPase, transmembrane domain M"/>
    <property type="match status" value="1"/>
</dbReference>
<dbReference type="InterPro" id="IPR059000">
    <property type="entry name" value="ATPase_P-type_domA"/>
</dbReference>
<evidence type="ECO:0000256" key="12">
    <source>
        <dbReference type="ARBA" id="ARBA00022842"/>
    </source>
</evidence>
<dbReference type="InterPro" id="IPR036412">
    <property type="entry name" value="HAD-like_sf"/>
</dbReference>
<feature type="transmembrane region" description="Helical" evidence="18">
    <location>
        <begin position="741"/>
        <end position="761"/>
    </location>
</feature>
<accession>A0A2M6WQ27</accession>
<dbReference type="GO" id="GO:0005524">
    <property type="term" value="F:ATP binding"/>
    <property type="evidence" value="ECO:0007669"/>
    <property type="project" value="UniProtKB-KW"/>
</dbReference>
<sequence length="839" mass="93574">MNYSPTENYQNKSAAEMLALLQVSRQGLSEQVVSARLKLYGANDISHQKKESLILKFLGYFKNPMIIILMVAATFSGFTGSYKSTVIIFIMIFFSVILNFYQEHRSSRPAEKIAKKLALRANVFREGKKKEIVAKLIVPGDIILLSAGDIIPSDGVLLEADDFFVNESVLTGESFPTEKSINDPKSSQIFSGTNVISGYARYLTTKTGLHTEYGQIAAKLGDRHETNAFELGIKDFGYLIIKIIMFIVIIIFLINAIQKKDIMDSIIFSIAVAVGVTPELLPMIMSVNMARGSIKMSKKGVIVKRLNAIPDFGSMDILCTDKTGTLTQDKITVVKFLDNEGAPAEAVLKSAYLNGYFETGIKSLLDKALLDFKKIAIGKAKKIDEIPYDFMRRRSSIVFEDGGQIIMTTKGAPEEIFKICGFYQTKDRDQKFSAAELKKATKLYNDLSSEGFRVLAIATKNLTDKKTQYEKGDENEMTLIGFIAFYDPPKLSAKETVTFMASHGIEMKIITGDSPLVAKKICEDLDIKLKGIITGDEFDVNKLSHAEMLIKARANSIFARFSPMQKEKVIEVLRQGGSVVGYLGDGVNDAPSLKMADVGISVDNAVDVAKETADIILMKKGLQELMEGVLEGRKTFGNTMKYIMMGLSSNFGNMFSLIGASLFLPFFPMLPSQILLNNFLYDTSQLSIPSDNVDAEYLKKPKHWDIKMIKRFMIIFGPISSIFDILTFVFLYFVFKAPEATFQAGWFVESLATQVLVIHIIRTRRIPFLQSRPSKYLLMSTVGAVLLGVVLTMPFIGGFFNFNPLTPQIFLTIIILVVAYLLVVEVVKQLFFKKIYQTE</sequence>
<evidence type="ECO:0000256" key="9">
    <source>
        <dbReference type="ARBA" id="ARBA00022692"/>
    </source>
</evidence>
<evidence type="ECO:0000256" key="18">
    <source>
        <dbReference type="SAM" id="Phobius"/>
    </source>
</evidence>
<dbReference type="SFLD" id="SFLDF00027">
    <property type="entry name" value="p-type_atpase"/>
    <property type="match status" value="1"/>
</dbReference>
<keyword evidence="9 18" id="KW-0812">Transmembrane</keyword>
<gene>
    <name evidence="20" type="primary">mgtA</name>
    <name evidence="20" type="ORF">COT98_01830</name>
</gene>
<dbReference type="SUPFAM" id="SSF56784">
    <property type="entry name" value="HAD-like"/>
    <property type="match status" value="1"/>
</dbReference>
<evidence type="ECO:0000313" key="20">
    <source>
        <dbReference type="EMBL" id="PIT94889.1"/>
    </source>
</evidence>
<organism evidence="20 21">
    <name type="scientific">Candidatus Falkowbacteria bacterium CG10_big_fil_rev_8_21_14_0_10_39_9</name>
    <dbReference type="NCBI Taxonomy" id="1974566"/>
    <lineage>
        <taxon>Bacteria</taxon>
        <taxon>Candidatus Falkowiibacteriota</taxon>
    </lineage>
</organism>
<protein>
    <recommendedName>
        <fullName evidence="5">Magnesium-transporting ATPase, P-type 1</fullName>
        <ecNumber evidence="4">7.2.2.14</ecNumber>
    </recommendedName>
    <alternativeName>
        <fullName evidence="16">Mg(2+) transport ATPase, P-type 1</fullName>
    </alternativeName>
</protein>
<comment type="catalytic activity">
    <reaction evidence="17">
        <text>Mg(2+)(out) + ATP + H2O = Mg(2+)(in) + ADP + phosphate + H(+)</text>
        <dbReference type="Rhea" id="RHEA:10260"/>
        <dbReference type="ChEBI" id="CHEBI:15377"/>
        <dbReference type="ChEBI" id="CHEBI:15378"/>
        <dbReference type="ChEBI" id="CHEBI:18420"/>
        <dbReference type="ChEBI" id="CHEBI:30616"/>
        <dbReference type="ChEBI" id="CHEBI:43474"/>
        <dbReference type="ChEBI" id="CHEBI:456216"/>
        <dbReference type="EC" id="7.2.2.14"/>
    </reaction>
</comment>
<dbReference type="Pfam" id="PF00122">
    <property type="entry name" value="E1-E2_ATPase"/>
    <property type="match status" value="1"/>
</dbReference>
<feature type="transmembrane region" description="Helical" evidence="18">
    <location>
        <begin position="266"/>
        <end position="290"/>
    </location>
</feature>
<evidence type="ECO:0000313" key="21">
    <source>
        <dbReference type="Proteomes" id="UP000228900"/>
    </source>
</evidence>
<keyword evidence="12" id="KW-0460">Magnesium</keyword>
<feature type="domain" description="Cation-transporting P-type ATPase N-terminal" evidence="19">
    <location>
        <begin position="8"/>
        <end position="81"/>
    </location>
</feature>
<dbReference type="InterPro" id="IPR023298">
    <property type="entry name" value="ATPase_P-typ_TM_dom_sf"/>
</dbReference>
<dbReference type="Pfam" id="PF00689">
    <property type="entry name" value="Cation_ATPase_C"/>
    <property type="match status" value="1"/>
</dbReference>
<comment type="similarity">
    <text evidence="3">Belongs to the cation transport ATPase (P-type) (TC 3.A.3) family. Type IIIB subfamily.</text>
</comment>
<proteinExistence type="inferred from homology"/>
<comment type="caution">
    <text evidence="20">The sequence shown here is derived from an EMBL/GenBank/DDBJ whole genome shotgun (WGS) entry which is preliminary data.</text>
</comment>
<evidence type="ECO:0000256" key="13">
    <source>
        <dbReference type="ARBA" id="ARBA00022967"/>
    </source>
</evidence>
<evidence type="ECO:0000256" key="6">
    <source>
        <dbReference type="ARBA" id="ARBA00022475"/>
    </source>
</evidence>
<dbReference type="EC" id="7.2.2.14" evidence="4"/>
<dbReference type="InterPro" id="IPR023299">
    <property type="entry name" value="ATPase_P-typ_cyto_dom_N"/>
</dbReference>
<dbReference type="SFLD" id="SFLDS00003">
    <property type="entry name" value="Haloacid_Dehalogenase"/>
    <property type="match status" value="1"/>
</dbReference>
<feature type="transmembrane region" description="Helical" evidence="18">
    <location>
        <begin position="712"/>
        <end position="735"/>
    </location>
</feature>
<dbReference type="Proteomes" id="UP000228900">
    <property type="component" value="Unassembled WGS sequence"/>
</dbReference>
<evidence type="ECO:0000256" key="14">
    <source>
        <dbReference type="ARBA" id="ARBA00022989"/>
    </source>
</evidence>
<dbReference type="Pfam" id="PF00690">
    <property type="entry name" value="Cation_ATPase_N"/>
    <property type="match status" value="1"/>
</dbReference>
<evidence type="ECO:0000256" key="8">
    <source>
        <dbReference type="ARBA" id="ARBA00022553"/>
    </source>
</evidence>
<dbReference type="InterPro" id="IPR018303">
    <property type="entry name" value="ATPase_P-typ_P_site"/>
</dbReference>
<feature type="transmembrane region" description="Helical" evidence="18">
    <location>
        <begin position="808"/>
        <end position="827"/>
    </location>
</feature>
<dbReference type="InterPro" id="IPR023214">
    <property type="entry name" value="HAD_sf"/>
</dbReference>
<reference evidence="21" key="1">
    <citation type="submission" date="2017-09" db="EMBL/GenBank/DDBJ databases">
        <title>Depth-based differentiation of microbial function through sediment-hosted aquifers and enrichment of novel symbionts in the deep terrestrial subsurface.</title>
        <authorList>
            <person name="Probst A.J."/>
            <person name="Ladd B."/>
            <person name="Jarett J.K."/>
            <person name="Geller-Mcgrath D.E."/>
            <person name="Sieber C.M.K."/>
            <person name="Emerson J.B."/>
            <person name="Anantharaman K."/>
            <person name="Thomas B.C."/>
            <person name="Malmstrom R."/>
            <person name="Stieglmeier M."/>
            <person name="Klingl A."/>
            <person name="Woyke T."/>
            <person name="Ryan C.M."/>
            <person name="Banfield J.F."/>
        </authorList>
    </citation>
    <scope>NUCLEOTIDE SEQUENCE [LARGE SCALE GENOMIC DNA]</scope>
</reference>
<dbReference type="InterPro" id="IPR004014">
    <property type="entry name" value="ATPase_P-typ_cation-transptr_N"/>
</dbReference>
<keyword evidence="14 18" id="KW-1133">Transmembrane helix</keyword>
<dbReference type="SFLD" id="SFLDG00002">
    <property type="entry name" value="C1.7:_P-type_atpase_like"/>
    <property type="match status" value="1"/>
</dbReference>
<dbReference type="EMBL" id="PFAQ01000031">
    <property type="protein sequence ID" value="PIT94889.1"/>
    <property type="molecule type" value="Genomic_DNA"/>
</dbReference>
<evidence type="ECO:0000256" key="2">
    <source>
        <dbReference type="ARBA" id="ARBA00004429"/>
    </source>
</evidence>
<dbReference type="GO" id="GO:0016887">
    <property type="term" value="F:ATP hydrolysis activity"/>
    <property type="evidence" value="ECO:0007669"/>
    <property type="project" value="InterPro"/>
</dbReference>
<dbReference type="NCBIfam" id="TIGR01524">
    <property type="entry name" value="ATPase-IIIB_Mg"/>
    <property type="match status" value="1"/>
</dbReference>
<dbReference type="SMART" id="SM00831">
    <property type="entry name" value="Cation_ATPase_N"/>
    <property type="match status" value="1"/>
</dbReference>
<feature type="transmembrane region" description="Helical" evidence="18">
    <location>
        <begin position="236"/>
        <end position="254"/>
    </location>
</feature>
<dbReference type="PANTHER" id="PTHR42861">
    <property type="entry name" value="CALCIUM-TRANSPORTING ATPASE"/>
    <property type="match status" value="1"/>
</dbReference>
<keyword evidence="15 18" id="KW-0472">Membrane</keyword>
<dbReference type="PRINTS" id="PR01836">
    <property type="entry name" value="MGATPASE"/>
</dbReference>
<evidence type="ECO:0000259" key="19">
    <source>
        <dbReference type="SMART" id="SM00831"/>
    </source>
</evidence>
<dbReference type="NCBIfam" id="TIGR01494">
    <property type="entry name" value="ATPase_P-type"/>
    <property type="match status" value="2"/>
</dbReference>
<keyword evidence="7" id="KW-0997">Cell inner membrane</keyword>
<keyword evidence="10" id="KW-0547">Nucleotide-binding</keyword>
<dbReference type="PROSITE" id="PS00154">
    <property type="entry name" value="ATPASE_E1_E2"/>
    <property type="match status" value="1"/>
</dbReference>
<evidence type="ECO:0000256" key="5">
    <source>
        <dbReference type="ARBA" id="ARBA00013555"/>
    </source>
</evidence>
<evidence type="ECO:0000256" key="7">
    <source>
        <dbReference type="ARBA" id="ARBA00022519"/>
    </source>
</evidence>
<dbReference type="InterPro" id="IPR006415">
    <property type="entry name" value="P-type_ATPase_IIIB"/>
</dbReference>
<feature type="transmembrane region" description="Helical" evidence="18">
    <location>
        <begin position="84"/>
        <end position="101"/>
    </location>
</feature>
<dbReference type="Gene3D" id="3.40.1110.10">
    <property type="entry name" value="Calcium-transporting ATPase, cytoplasmic domain N"/>
    <property type="match status" value="1"/>
</dbReference>
<dbReference type="InterPro" id="IPR006068">
    <property type="entry name" value="ATPase_P-typ_cation-transptr_C"/>
</dbReference>
<evidence type="ECO:0000256" key="15">
    <source>
        <dbReference type="ARBA" id="ARBA00023136"/>
    </source>
</evidence>
<name>A0A2M6WQ27_9BACT</name>
<keyword evidence="8" id="KW-0597">Phosphoprotein</keyword>
<evidence type="ECO:0000256" key="1">
    <source>
        <dbReference type="ARBA" id="ARBA00003954"/>
    </source>
</evidence>
<evidence type="ECO:0000256" key="16">
    <source>
        <dbReference type="ARBA" id="ARBA00029806"/>
    </source>
</evidence>
<dbReference type="Gene3D" id="3.40.50.1000">
    <property type="entry name" value="HAD superfamily/HAD-like"/>
    <property type="match status" value="1"/>
</dbReference>
<keyword evidence="11" id="KW-0067">ATP-binding</keyword>
<evidence type="ECO:0000256" key="10">
    <source>
        <dbReference type="ARBA" id="ARBA00022741"/>
    </source>
</evidence>
<keyword evidence="13" id="KW-1278">Translocase</keyword>
<evidence type="ECO:0000256" key="3">
    <source>
        <dbReference type="ARBA" id="ARBA00008746"/>
    </source>
</evidence>
<dbReference type="Pfam" id="PF13246">
    <property type="entry name" value="Cation_ATPase"/>
    <property type="match status" value="1"/>
</dbReference>
<evidence type="ECO:0000256" key="11">
    <source>
        <dbReference type="ARBA" id="ARBA00022840"/>
    </source>
</evidence>
<dbReference type="GO" id="GO:0015444">
    <property type="term" value="F:P-type magnesium transporter activity"/>
    <property type="evidence" value="ECO:0007669"/>
    <property type="project" value="UniProtKB-EC"/>
</dbReference>
<dbReference type="InterPro" id="IPR008250">
    <property type="entry name" value="ATPase_P-typ_transduc_dom_A_sf"/>
</dbReference>
<dbReference type="AlphaFoldDB" id="A0A2M6WQ27"/>
<comment type="function">
    <text evidence="1">Mediates magnesium influx to the cytosol.</text>
</comment>
<dbReference type="Gene3D" id="1.20.1110.10">
    <property type="entry name" value="Calcium-transporting ATPase, transmembrane domain"/>
    <property type="match status" value="1"/>
</dbReference>
<dbReference type="InterPro" id="IPR044492">
    <property type="entry name" value="P_typ_ATPase_HD_dom"/>
</dbReference>